<feature type="compositionally biased region" description="Polar residues" evidence="1">
    <location>
        <begin position="10"/>
        <end position="34"/>
    </location>
</feature>
<dbReference type="InParanoid" id="A0A1V9XVI9"/>
<sequence length="311" mass="33393">MHHQKVQDVFQYTQGPKSSVPTQSSDSINNTLSSAERKRRLASAASTSSGSVDGYKPQTSSVSVGVFSKVTGCRSPVRTSNNLSLSSHMPLDKVSNTLQEDVATFKAPILLCAEEARDHSVDEGFTPKKEDQISQMNTTCSSSCIKQSSQEAIFAKLMTAVAVGEAEGFSRESSTTSDTIPQSTPAILGIMHRTNLSSVSITACSAGIVGLVQTSSSKGGVSEGAFGQKPLNKSQEEDKTAGLPVFITNGKTTDGLVNEKANRDQSLATQICQSPQGKKQNYILKKIFQRCKQQSVQMKIILYKLSQQINN</sequence>
<organism evidence="2 3">
    <name type="scientific">Tropilaelaps mercedesae</name>
    <dbReference type="NCBI Taxonomy" id="418985"/>
    <lineage>
        <taxon>Eukaryota</taxon>
        <taxon>Metazoa</taxon>
        <taxon>Ecdysozoa</taxon>
        <taxon>Arthropoda</taxon>
        <taxon>Chelicerata</taxon>
        <taxon>Arachnida</taxon>
        <taxon>Acari</taxon>
        <taxon>Parasitiformes</taxon>
        <taxon>Mesostigmata</taxon>
        <taxon>Gamasina</taxon>
        <taxon>Dermanyssoidea</taxon>
        <taxon>Laelapidae</taxon>
        <taxon>Tropilaelaps</taxon>
    </lineage>
</organism>
<comment type="caution">
    <text evidence="2">The sequence shown here is derived from an EMBL/GenBank/DDBJ whole genome shotgun (WGS) entry which is preliminary data.</text>
</comment>
<accession>A0A1V9XVI9</accession>
<dbReference type="EMBL" id="MNPL01003435">
    <property type="protein sequence ID" value="OQR77510.1"/>
    <property type="molecule type" value="Genomic_DNA"/>
</dbReference>
<protein>
    <submittedName>
        <fullName evidence="2">Uncharacterized protein</fullName>
    </submittedName>
</protein>
<proteinExistence type="predicted"/>
<name>A0A1V9XVI9_9ACAR</name>
<evidence type="ECO:0000256" key="1">
    <source>
        <dbReference type="SAM" id="MobiDB-lite"/>
    </source>
</evidence>
<reference evidence="2 3" key="1">
    <citation type="journal article" date="2017" name="Gigascience">
        <title>Draft genome of the honey bee ectoparasitic mite, Tropilaelaps mercedesae, is shaped by the parasitic life history.</title>
        <authorList>
            <person name="Dong X."/>
            <person name="Armstrong S.D."/>
            <person name="Xia D."/>
            <person name="Makepeace B.L."/>
            <person name="Darby A.C."/>
            <person name="Kadowaki T."/>
        </authorList>
    </citation>
    <scope>NUCLEOTIDE SEQUENCE [LARGE SCALE GENOMIC DNA]</scope>
    <source>
        <strain evidence="2">Wuxi-XJTLU</strain>
    </source>
</reference>
<dbReference type="AlphaFoldDB" id="A0A1V9XVI9"/>
<keyword evidence="3" id="KW-1185">Reference proteome</keyword>
<dbReference type="Proteomes" id="UP000192247">
    <property type="component" value="Unassembled WGS sequence"/>
</dbReference>
<evidence type="ECO:0000313" key="3">
    <source>
        <dbReference type="Proteomes" id="UP000192247"/>
    </source>
</evidence>
<feature type="compositionally biased region" description="Polar residues" evidence="1">
    <location>
        <begin position="44"/>
        <end position="55"/>
    </location>
</feature>
<gene>
    <name evidence="2" type="ORF">BIW11_07046</name>
</gene>
<evidence type="ECO:0000313" key="2">
    <source>
        <dbReference type="EMBL" id="OQR77510.1"/>
    </source>
</evidence>
<feature type="region of interest" description="Disordered" evidence="1">
    <location>
        <begin position="1"/>
        <end position="55"/>
    </location>
</feature>